<sequence>MNNYIIKINEDTYNISNKDKFNKLQIKFFNYIFKNYQYHENNTIKYNISFINGTKKDLLISVTNRHYIIKMLEEIKNINI</sequence>
<dbReference type="EMBL" id="MN739831">
    <property type="protein sequence ID" value="QHT73643.1"/>
    <property type="molecule type" value="Genomic_DNA"/>
</dbReference>
<dbReference type="AlphaFoldDB" id="A0A6C0H0N4"/>
<proteinExistence type="predicted"/>
<organism evidence="1">
    <name type="scientific">viral metagenome</name>
    <dbReference type="NCBI Taxonomy" id="1070528"/>
    <lineage>
        <taxon>unclassified sequences</taxon>
        <taxon>metagenomes</taxon>
        <taxon>organismal metagenomes</taxon>
    </lineage>
</organism>
<accession>A0A6C0H0N4</accession>
<evidence type="ECO:0000313" key="1">
    <source>
        <dbReference type="EMBL" id="QHT73643.1"/>
    </source>
</evidence>
<reference evidence="1" key="1">
    <citation type="journal article" date="2020" name="Nature">
        <title>Giant virus diversity and host interactions through global metagenomics.</title>
        <authorList>
            <person name="Schulz F."/>
            <person name="Roux S."/>
            <person name="Paez-Espino D."/>
            <person name="Jungbluth S."/>
            <person name="Walsh D.A."/>
            <person name="Denef V.J."/>
            <person name="McMahon K.D."/>
            <person name="Konstantinidis K.T."/>
            <person name="Eloe-Fadrosh E.A."/>
            <person name="Kyrpides N.C."/>
            <person name="Woyke T."/>
        </authorList>
    </citation>
    <scope>NUCLEOTIDE SEQUENCE</scope>
    <source>
        <strain evidence="1">GVMAG-M-3300023179-4</strain>
    </source>
</reference>
<protein>
    <submittedName>
        <fullName evidence="1">Uncharacterized protein</fullName>
    </submittedName>
</protein>
<name>A0A6C0H0N4_9ZZZZ</name>